<proteinExistence type="predicted"/>
<name>A0A9Q5ZGS4_NOSLI</name>
<feature type="region of interest" description="Disordered" evidence="1">
    <location>
        <begin position="85"/>
        <end position="108"/>
    </location>
</feature>
<dbReference type="Proteomes" id="UP000222310">
    <property type="component" value="Unassembled WGS sequence"/>
</dbReference>
<feature type="compositionally biased region" description="Low complexity" evidence="1">
    <location>
        <begin position="85"/>
        <end position="98"/>
    </location>
</feature>
<evidence type="ECO:0000256" key="2">
    <source>
        <dbReference type="SAM" id="Phobius"/>
    </source>
</evidence>
<dbReference type="AlphaFoldDB" id="A0A9Q5ZGS4"/>
<evidence type="ECO:0000313" key="3">
    <source>
        <dbReference type="EMBL" id="PHK07308.1"/>
    </source>
</evidence>
<keyword evidence="2" id="KW-0472">Membrane</keyword>
<dbReference type="GeneID" id="57092009"/>
<accession>A0A9Q5ZGS4</accession>
<sequence>MEFNRRRPRTSNDKLNAPEAFLRVVNATTEQQFHRLLKNLVSAVSKDSSNNVAIVAIAAMFFGFAVPVLRPATTVVQPQINLQSNPTTTVTTQQEQIQRINRGSDTGS</sequence>
<dbReference type="RefSeq" id="WP_099065823.1">
    <property type="nucleotide sequence ID" value="NZ_LAHD01000002.1"/>
</dbReference>
<keyword evidence="2" id="KW-1133">Transmembrane helix</keyword>
<dbReference type="EMBL" id="LAHD01000002">
    <property type="protein sequence ID" value="PHK07308.1"/>
    <property type="molecule type" value="Genomic_DNA"/>
</dbReference>
<feature type="transmembrane region" description="Helical" evidence="2">
    <location>
        <begin position="52"/>
        <end position="69"/>
    </location>
</feature>
<gene>
    <name evidence="3" type="ORF">VF08_01545</name>
</gene>
<comment type="caution">
    <text evidence="3">The sequence shown here is derived from an EMBL/GenBank/DDBJ whole genome shotgun (WGS) entry which is preliminary data.</text>
</comment>
<evidence type="ECO:0000256" key="1">
    <source>
        <dbReference type="SAM" id="MobiDB-lite"/>
    </source>
</evidence>
<protein>
    <submittedName>
        <fullName evidence="3">Uncharacterized protein</fullName>
    </submittedName>
</protein>
<organism evidence="3 4">
    <name type="scientific">Nostoc linckia z8</name>
    <dbReference type="NCBI Taxonomy" id="1628746"/>
    <lineage>
        <taxon>Bacteria</taxon>
        <taxon>Bacillati</taxon>
        <taxon>Cyanobacteriota</taxon>
        <taxon>Cyanophyceae</taxon>
        <taxon>Nostocales</taxon>
        <taxon>Nostocaceae</taxon>
        <taxon>Nostoc</taxon>
    </lineage>
</organism>
<keyword evidence="2" id="KW-0812">Transmembrane</keyword>
<reference evidence="3 4" key="1">
    <citation type="submission" date="2015-02" db="EMBL/GenBank/DDBJ databases">
        <title>Nostoc linckia genome annotation.</title>
        <authorList>
            <person name="Zhou Z."/>
        </authorList>
    </citation>
    <scope>NUCLEOTIDE SEQUENCE [LARGE SCALE GENOMIC DNA]</scope>
    <source>
        <strain evidence="4">z8</strain>
    </source>
</reference>
<evidence type="ECO:0000313" key="4">
    <source>
        <dbReference type="Proteomes" id="UP000222310"/>
    </source>
</evidence>
<feature type="compositionally biased region" description="Polar residues" evidence="1">
    <location>
        <begin position="99"/>
        <end position="108"/>
    </location>
</feature>